<dbReference type="GO" id="GO:0003676">
    <property type="term" value="F:nucleic acid binding"/>
    <property type="evidence" value="ECO:0007669"/>
    <property type="project" value="InterPro"/>
</dbReference>
<sequence length="227" mass="25795">MAATPSTRRASVILGNQNVIRDMNSTNTPISSLDDRKTSYTTLTYIYRAFLNLRVLIRWCPGHVGVEGNEKIDKLANSLAKKPLPQASCFHHSHQGPDPKSHLEAIKNLRKHKVRIERNSTQIQRHPPKIKAVETVEHFLFIYAADPTTIPKHPSKTPNYAEKIKPRQARSVHGHCCLLQLHLAAGKPLDLRGLFEEKGMVGYEVKKRDWIPNRHLTQRPAVKIDFA</sequence>
<dbReference type="Proteomes" id="UP000886653">
    <property type="component" value="Unassembled WGS sequence"/>
</dbReference>
<dbReference type="AlphaFoldDB" id="A0A9P6TGD1"/>
<dbReference type="OrthoDB" id="3265515at2759"/>
<dbReference type="Gene3D" id="3.30.420.10">
    <property type="entry name" value="Ribonuclease H-like superfamily/Ribonuclease H"/>
    <property type="match status" value="1"/>
</dbReference>
<evidence type="ECO:0000313" key="1">
    <source>
        <dbReference type="EMBL" id="KAG0150864.1"/>
    </source>
</evidence>
<dbReference type="InterPro" id="IPR036397">
    <property type="entry name" value="RNaseH_sf"/>
</dbReference>
<evidence type="ECO:0000313" key="2">
    <source>
        <dbReference type="Proteomes" id="UP000886653"/>
    </source>
</evidence>
<proteinExistence type="predicted"/>
<protein>
    <recommendedName>
        <fullName evidence="3">RNase H type-1 domain-containing protein</fullName>
    </recommendedName>
</protein>
<accession>A0A9P6TGD1</accession>
<dbReference type="SUPFAM" id="SSF53098">
    <property type="entry name" value="Ribonuclease H-like"/>
    <property type="match status" value="1"/>
</dbReference>
<comment type="caution">
    <text evidence="1">The sequence shown here is derived from an EMBL/GenBank/DDBJ whole genome shotgun (WGS) entry which is preliminary data.</text>
</comment>
<dbReference type="InterPro" id="IPR012337">
    <property type="entry name" value="RNaseH-like_sf"/>
</dbReference>
<organism evidence="1 2">
    <name type="scientific">Cronartium quercuum f. sp. fusiforme G11</name>
    <dbReference type="NCBI Taxonomy" id="708437"/>
    <lineage>
        <taxon>Eukaryota</taxon>
        <taxon>Fungi</taxon>
        <taxon>Dikarya</taxon>
        <taxon>Basidiomycota</taxon>
        <taxon>Pucciniomycotina</taxon>
        <taxon>Pucciniomycetes</taxon>
        <taxon>Pucciniales</taxon>
        <taxon>Coleosporiaceae</taxon>
        <taxon>Cronartium</taxon>
    </lineage>
</organism>
<reference evidence="1" key="1">
    <citation type="submission" date="2013-11" db="EMBL/GenBank/DDBJ databases">
        <title>Genome sequence of the fusiform rust pathogen reveals effectors for host alternation and coevolution with pine.</title>
        <authorList>
            <consortium name="DOE Joint Genome Institute"/>
            <person name="Smith K."/>
            <person name="Pendleton A."/>
            <person name="Kubisiak T."/>
            <person name="Anderson C."/>
            <person name="Salamov A."/>
            <person name="Aerts A."/>
            <person name="Riley R."/>
            <person name="Clum A."/>
            <person name="Lindquist E."/>
            <person name="Ence D."/>
            <person name="Campbell M."/>
            <person name="Kronenberg Z."/>
            <person name="Feau N."/>
            <person name="Dhillon B."/>
            <person name="Hamelin R."/>
            <person name="Burleigh J."/>
            <person name="Smith J."/>
            <person name="Yandell M."/>
            <person name="Nelson C."/>
            <person name="Grigoriev I."/>
            <person name="Davis J."/>
        </authorList>
    </citation>
    <scope>NUCLEOTIDE SEQUENCE</scope>
    <source>
        <strain evidence="1">G11</strain>
    </source>
</reference>
<dbReference type="EMBL" id="MU167216">
    <property type="protein sequence ID" value="KAG0150864.1"/>
    <property type="molecule type" value="Genomic_DNA"/>
</dbReference>
<evidence type="ECO:0008006" key="3">
    <source>
        <dbReference type="Google" id="ProtNLM"/>
    </source>
</evidence>
<keyword evidence="2" id="KW-1185">Reference proteome</keyword>
<gene>
    <name evidence="1" type="ORF">CROQUDRAFT_87316</name>
</gene>
<name>A0A9P6TGD1_9BASI</name>